<comment type="catalytic activity">
    <reaction evidence="11">
        <text>Fe(II)-heme o + 2 A + H2O = Fe(II)-heme a + 2 AH2</text>
        <dbReference type="Rhea" id="RHEA:63388"/>
        <dbReference type="ChEBI" id="CHEBI:13193"/>
        <dbReference type="ChEBI" id="CHEBI:15377"/>
        <dbReference type="ChEBI" id="CHEBI:17499"/>
        <dbReference type="ChEBI" id="CHEBI:60530"/>
        <dbReference type="ChEBI" id="CHEBI:61715"/>
        <dbReference type="EC" id="1.17.99.9"/>
    </reaction>
    <physiologicalReaction direction="left-to-right" evidence="11">
        <dbReference type="Rhea" id="RHEA:63389"/>
    </physiologicalReaction>
</comment>
<evidence type="ECO:0000256" key="12">
    <source>
        <dbReference type="SAM" id="Phobius"/>
    </source>
</evidence>
<name>A0A2P2INB4_RHIMU</name>
<feature type="transmembrane region" description="Helical" evidence="12">
    <location>
        <begin position="92"/>
        <end position="113"/>
    </location>
</feature>
<dbReference type="GO" id="GO:0120547">
    <property type="term" value="F:heme A synthase activity"/>
    <property type="evidence" value="ECO:0007669"/>
    <property type="project" value="UniProtKB-EC"/>
</dbReference>
<organism evidence="13">
    <name type="scientific">Rhizophora mucronata</name>
    <name type="common">Asiatic mangrove</name>
    <dbReference type="NCBI Taxonomy" id="61149"/>
    <lineage>
        <taxon>Eukaryota</taxon>
        <taxon>Viridiplantae</taxon>
        <taxon>Streptophyta</taxon>
        <taxon>Embryophyta</taxon>
        <taxon>Tracheophyta</taxon>
        <taxon>Spermatophyta</taxon>
        <taxon>Magnoliopsida</taxon>
        <taxon>eudicotyledons</taxon>
        <taxon>Gunneridae</taxon>
        <taxon>Pentapetalae</taxon>
        <taxon>rosids</taxon>
        <taxon>fabids</taxon>
        <taxon>Malpighiales</taxon>
        <taxon>Rhizophoraceae</taxon>
        <taxon>Rhizophora</taxon>
    </lineage>
</organism>
<evidence type="ECO:0000256" key="7">
    <source>
        <dbReference type="ARBA" id="ARBA00023004"/>
    </source>
</evidence>
<feature type="transmembrane region" description="Helical" evidence="12">
    <location>
        <begin position="289"/>
        <end position="309"/>
    </location>
</feature>
<evidence type="ECO:0000256" key="11">
    <source>
        <dbReference type="ARBA" id="ARBA00048044"/>
    </source>
</evidence>
<dbReference type="PANTHER" id="PTHR23289">
    <property type="entry name" value="CYTOCHROME C OXIDASE ASSEMBLY PROTEIN COX15"/>
    <property type="match status" value="1"/>
</dbReference>
<feature type="transmembrane region" description="Helical" evidence="12">
    <location>
        <begin position="177"/>
        <end position="195"/>
    </location>
</feature>
<keyword evidence="9 12" id="KW-0472">Membrane</keyword>
<reference evidence="13" key="1">
    <citation type="submission" date="2018-02" db="EMBL/GenBank/DDBJ databases">
        <title>Rhizophora mucronata_Transcriptome.</title>
        <authorList>
            <person name="Meera S.P."/>
            <person name="Sreeshan A."/>
            <person name="Augustine A."/>
        </authorList>
    </citation>
    <scope>NUCLEOTIDE SEQUENCE</scope>
    <source>
        <tissue evidence="13">Leaf</tissue>
    </source>
</reference>
<evidence type="ECO:0000313" key="13">
    <source>
        <dbReference type="EMBL" id="MBW82713.1"/>
    </source>
</evidence>
<evidence type="ECO:0000256" key="3">
    <source>
        <dbReference type="ARBA" id="ARBA00022692"/>
    </source>
</evidence>
<feature type="transmembrane region" description="Helical" evidence="12">
    <location>
        <begin position="245"/>
        <end position="268"/>
    </location>
</feature>
<feature type="transmembrane region" description="Helical" evidence="12">
    <location>
        <begin position="207"/>
        <end position="225"/>
    </location>
</feature>
<evidence type="ECO:0000256" key="9">
    <source>
        <dbReference type="ARBA" id="ARBA00023136"/>
    </source>
</evidence>
<evidence type="ECO:0000256" key="4">
    <source>
        <dbReference type="ARBA" id="ARBA00022723"/>
    </source>
</evidence>
<accession>A0A2P2INB4</accession>
<keyword evidence="6" id="KW-0560">Oxidoreductase</keyword>
<comment type="subcellular location">
    <subcellularLocation>
        <location evidence="2">Membrane</location>
        <topology evidence="2">Multi-pass membrane protein</topology>
    </subcellularLocation>
</comment>
<comment type="cofactor">
    <cofactor evidence="1">
        <name>heme b</name>
        <dbReference type="ChEBI" id="CHEBI:60344"/>
    </cofactor>
</comment>
<proteinExistence type="inferred from homology"/>
<keyword evidence="4" id="KW-0479">Metal-binding</keyword>
<feature type="transmembrane region" description="Helical" evidence="12">
    <location>
        <begin position="352"/>
        <end position="370"/>
    </location>
</feature>
<dbReference type="PANTHER" id="PTHR23289:SF2">
    <property type="entry name" value="CYTOCHROME C OXIDASE ASSEMBLY PROTEIN COX15 HOMOLOG"/>
    <property type="match status" value="1"/>
</dbReference>
<sequence length="451" mass="50177">MFRRIVLSSVLKRNQGAMNSALSNRGIRATVFKELREQQPSRSFFYAFKSLPSSTSPRPSFMRNMSSTANVGTQRKEGLNLMVTGGPRAQKLVGIWLFSSAAWVFSMVILGGITRLTRSGLSMTDWKFTGNLPPFSNEEWLNEFEKYKQSPEYKCINKGMSIEDFKFIYWMEYAHRMWGRALGVMFALPFSYFMRKRYITLRLGLRLSALFALGAGQGLIGWWMVKSGLEEPPSEYAQPRVSPYRLAAHLTSAFVIYSGLFWTALSVVMPEPPAESVAWVCGAAKVKRLAIPVSLIVGVTAISGAFVAGNDAGHAYNTFPKMGDTWIPDDIFEMKPLIRNFFENTSTVQLDHRILAITTLTSTGALWWFTRKLDVHPAVRSLIGTTVGMAGLQVTLGISTLLSYVPVSLGTAHQAGALTLLTLMILLNHTLRRPSASLLKTLPQVAKTKFG</sequence>
<feature type="transmembrane region" description="Helical" evidence="12">
    <location>
        <begin position="411"/>
        <end position="431"/>
    </location>
</feature>
<dbReference type="GO" id="GO:0016653">
    <property type="term" value="F:oxidoreductase activity, acting on NAD(P)H, heme protein as acceptor"/>
    <property type="evidence" value="ECO:0007669"/>
    <property type="project" value="TreeGrafter"/>
</dbReference>
<dbReference type="GO" id="GO:0046872">
    <property type="term" value="F:metal ion binding"/>
    <property type="evidence" value="ECO:0007669"/>
    <property type="project" value="UniProtKB-KW"/>
</dbReference>
<evidence type="ECO:0000256" key="6">
    <source>
        <dbReference type="ARBA" id="ARBA00023002"/>
    </source>
</evidence>
<dbReference type="InterPro" id="IPR003780">
    <property type="entry name" value="COX15/CtaA_fam"/>
</dbReference>
<dbReference type="InterPro" id="IPR023754">
    <property type="entry name" value="HemeA_Synthase_type2"/>
</dbReference>
<evidence type="ECO:0000256" key="1">
    <source>
        <dbReference type="ARBA" id="ARBA00001970"/>
    </source>
</evidence>
<dbReference type="GO" id="GO:0006784">
    <property type="term" value="P:heme A biosynthetic process"/>
    <property type="evidence" value="ECO:0007669"/>
    <property type="project" value="InterPro"/>
</dbReference>
<dbReference type="Pfam" id="PF02628">
    <property type="entry name" value="COX15-CtaA"/>
    <property type="match status" value="1"/>
</dbReference>
<dbReference type="GO" id="GO:0005743">
    <property type="term" value="C:mitochondrial inner membrane"/>
    <property type="evidence" value="ECO:0007669"/>
    <property type="project" value="TreeGrafter"/>
</dbReference>
<keyword evidence="8" id="KW-0350">Heme biosynthesis</keyword>
<dbReference type="AlphaFoldDB" id="A0A2P2INB4"/>
<protein>
    <submittedName>
        <fullName evidence="13">Uncharacterized protein MANES_S090000</fullName>
    </submittedName>
</protein>
<keyword evidence="3 12" id="KW-0812">Transmembrane</keyword>
<evidence type="ECO:0000256" key="10">
    <source>
        <dbReference type="ARBA" id="ARBA00044501"/>
    </source>
</evidence>
<evidence type="ECO:0000256" key="8">
    <source>
        <dbReference type="ARBA" id="ARBA00023133"/>
    </source>
</evidence>
<keyword evidence="7" id="KW-0408">Iron</keyword>
<evidence type="ECO:0000256" key="2">
    <source>
        <dbReference type="ARBA" id="ARBA00004141"/>
    </source>
</evidence>
<feature type="transmembrane region" description="Helical" evidence="12">
    <location>
        <begin position="382"/>
        <end position="405"/>
    </location>
</feature>
<keyword evidence="5 12" id="KW-1133">Transmembrane helix</keyword>
<comment type="pathway">
    <text evidence="10">Porphyrin-containing compound metabolism; heme A biosynthesis; heme A from heme O: step 1/1.</text>
</comment>
<dbReference type="EMBL" id="GGEC01002230">
    <property type="protein sequence ID" value="MBW82713.1"/>
    <property type="molecule type" value="Transcribed_RNA"/>
</dbReference>
<dbReference type="HAMAP" id="MF_01665">
    <property type="entry name" value="HemeA_synth_type2"/>
    <property type="match status" value="1"/>
</dbReference>
<evidence type="ECO:0000256" key="5">
    <source>
        <dbReference type="ARBA" id="ARBA00022989"/>
    </source>
</evidence>